<feature type="transmembrane region" description="Helical" evidence="1">
    <location>
        <begin position="18"/>
        <end position="36"/>
    </location>
</feature>
<evidence type="ECO:0000256" key="1">
    <source>
        <dbReference type="SAM" id="Phobius"/>
    </source>
</evidence>
<evidence type="ECO:0000313" key="3">
    <source>
        <dbReference type="Proteomes" id="UP001497444"/>
    </source>
</evidence>
<keyword evidence="1" id="KW-0472">Membrane</keyword>
<sequence length="92" mass="10493">MFFDQFHSGDWDLLNPRLLFSLGIFMVSSGLLALTVREKRWIGAFDLEEKIRDLERVGSTPAQPIITEEMIARLVEAAIEKRLKPESSDKTA</sequence>
<gene>
    <name evidence="2" type="ORF">CSSPJE1EN1_LOCUS25572</name>
</gene>
<evidence type="ECO:0000313" key="2">
    <source>
        <dbReference type="EMBL" id="CAK9250194.1"/>
    </source>
</evidence>
<keyword evidence="1" id="KW-1133">Transmembrane helix</keyword>
<dbReference type="EMBL" id="CAXAQS010000135">
    <property type="protein sequence ID" value="CAK9250194.1"/>
    <property type="molecule type" value="Genomic_DNA"/>
</dbReference>
<accession>A0ABP0V754</accession>
<keyword evidence="3" id="KW-1185">Reference proteome</keyword>
<name>A0ABP0V754_9BRYO</name>
<proteinExistence type="predicted"/>
<protein>
    <submittedName>
        <fullName evidence="2">Uncharacterized protein</fullName>
    </submittedName>
</protein>
<reference evidence="2" key="1">
    <citation type="submission" date="2024-02" db="EMBL/GenBank/DDBJ databases">
        <authorList>
            <consortium name="ELIXIR-Norway"/>
            <consortium name="Elixir Norway"/>
        </authorList>
    </citation>
    <scope>NUCLEOTIDE SEQUENCE</scope>
</reference>
<comment type="caution">
    <text evidence="2">The sequence shown here is derived from an EMBL/GenBank/DDBJ whole genome shotgun (WGS) entry which is preliminary data.</text>
</comment>
<keyword evidence="1" id="KW-0812">Transmembrane</keyword>
<dbReference type="Proteomes" id="UP001497444">
    <property type="component" value="Unassembled WGS sequence"/>
</dbReference>
<organism evidence="2 3">
    <name type="scientific">Sphagnum jensenii</name>
    <dbReference type="NCBI Taxonomy" id="128206"/>
    <lineage>
        <taxon>Eukaryota</taxon>
        <taxon>Viridiplantae</taxon>
        <taxon>Streptophyta</taxon>
        <taxon>Embryophyta</taxon>
        <taxon>Bryophyta</taxon>
        <taxon>Sphagnophytina</taxon>
        <taxon>Sphagnopsida</taxon>
        <taxon>Sphagnales</taxon>
        <taxon>Sphagnaceae</taxon>
        <taxon>Sphagnum</taxon>
    </lineage>
</organism>